<dbReference type="InterPro" id="IPR006076">
    <property type="entry name" value="FAD-dep_OxRdtase"/>
</dbReference>
<dbReference type="EMBL" id="DTBJ01000040">
    <property type="protein sequence ID" value="HGM58947.1"/>
    <property type="molecule type" value="Genomic_DNA"/>
</dbReference>
<reference evidence="3" key="1">
    <citation type="journal article" date="2020" name="mSystems">
        <title>Genome- and Community-Level Interaction Insights into Carbon Utilization and Element Cycling Functions of Hydrothermarchaeota in Hydrothermal Sediment.</title>
        <authorList>
            <person name="Zhou Z."/>
            <person name="Liu Y."/>
            <person name="Xu W."/>
            <person name="Pan J."/>
            <person name="Luo Z.H."/>
            <person name="Li M."/>
        </authorList>
    </citation>
    <scope>NUCLEOTIDE SEQUENCE [LARGE SCALE GENOMIC DNA]</scope>
    <source>
        <strain evidence="4">SpSt-622</strain>
        <strain evidence="3">SpSt-642</strain>
    </source>
</reference>
<dbReference type="GO" id="GO:0016491">
    <property type="term" value="F:oxidoreductase activity"/>
    <property type="evidence" value="ECO:0007669"/>
    <property type="project" value="UniProtKB-KW"/>
</dbReference>
<dbReference type="AlphaFoldDB" id="A0A7C4HDH1"/>
<proteinExistence type="predicted"/>
<sequence>MREFEIGVIGAGINGVLISYFLLESGFKNIALFEKRYPGSGGTFRCATGIRPSFTSREHVEAMKRSIELWDYLSKRFNFEYRRDGYLWILNRERDVSIFEKIIDFQRSLGLQTRFISPEEIREIVPYMNTSSIIAGVYDPLAGKADNFKALLNILNYVVKNGVKLYTNTFVNKIIVENSRLKGIETSNGFFKVNTLIVASGTGSRDLLKTINIDLPIENVPKHALITEAYKYCIKPLIIDWSSSSYFVQVFHGGLLIGAEMEEKPGGRAVNKISYLYRALNIWIKYFPWLAETHVLRYWTGYYDMTPDHHPIIGPVDEVDNLYLATGFSGHGFMMAPAVAESIRDYVLYGKPKLEVMENMKLERFRKQRLIKEIIVFG</sequence>
<dbReference type="SUPFAM" id="SSF54373">
    <property type="entry name" value="FAD-linked reductases, C-terminal domain"/>
    <property type="match status" value="1"/>
</dbReference>
<dbReference type="Pfam" id="PF01266">
    <property type="entry name" value="DAO"/>
    <property type="match status" value="1"/>
</dbReference>
<comment type="caution">
    <text evidence="3">The sequence shown here is derived from an EMBL/GenBank/DDBJ whole genome shotgun (WGS) entry which is preliminary data.</text>
</comment>
<evidence type="ECO:0000256" key="1">
    <source>
        <dbReference type="ARBA" id="ARBA00023002"/>
    </source>
</evidence>
<keyword evidence="1" id="KW-0560">Oxidoreductase</keyword>
<evidence type="ECO:0000259" key="2">
    <source>
        <dbReference type="Pfam" id="PF01266"/>
    </source>
</evidence>
<organism evidence="3">
    <name type="scientific">Staphylothermus marinus</name>
    <dbReference type="NCBI Taxonomy" id="2280"/>
    <lineage>
        <taxon>Archaea</taxon>
        <taxon>Thermoproteota</taxon>
        <taxon>Thermoprotei</taxon>
        <taxon>Desulfurococcales</taxon>
        <taxon>Desulfurococcaceae</taxon>
        <taxon>Staphylothermus</taxon>
    </lineage>
</organism>
<dbReference type="PANTHER" id="PTHR13847:SF287">
    <property type="entry name" value="FAD-DEPENDENT OXIDOREDUCTASE DOMAIN-CONTAINING PROTEIN 1"/>
    <property type="match status" value="1"/>
</dbReference>
<dbReference type="SUPFAM" id="SSF51905">
    <property type="entry name" value="FAD/NAD(P)-binding domain"/>
    <property type="match status" value="1"/>
</dbReference>
<protein>
    <submittedName>
        <fullName evidence="3">FAD-binding oxidoreductase</fullName>
    </submittedName>
</protein>
<dbReference type="GO" id="GO:0005737">
    <property type="term" value="C:cytoplasm"/>
    <property type="evidence" value="ECO:0007669"/>
    <property type="project" value="TreeGrafter"/>
</dbReference>
<name>A0A7C4HDH1_STAMA</name>
<dbReference type="InterPro" id="IPR036188">
    <property type="entry name" value="FAD/NAD-bd_sf"/>
</dbReference>
<dbReference type="Gene3D" id="3.30.9.10">
    <property type="entry name" value="D-Amino Acid Oxidase, subunit A, domain 2"/>
    <property type="match status" value="1"/>
</dbReference>
<accession>A0A7C4HDH1</accession>
<evidence type="ECO:0000313" key="3">
    <source>
        <dbReference type="EMBL" id="HGM58947.1"/>
    </source>
</evidence>
<dbReference type="PANTHER" id="PTHR13847">
    <property type="entry name" value="SARCOSINE DEHYDROGENASE-RELATED"/>
    <property type="match status" value="1"/>
</dbReference>
<evidence type="ECO:0000313" key="4">
    <source>
        <dbReference type="EMBL" id="HGU65085.1"/>
    </source>
</evidence>
<feature type="domain" description="FAD dependent oxidoreductase" evidence="2">
    <location>
        <begin position="6"/>
        <end position="343"/>
    </location>
</feature>
<dbReference type="EMBL" id="DTAN01000101">
    <property type="protein sequence ID" value="HGU65085.1"/>
    <property type="molecule type" value="Genomic_DNA"/>
</dbReference>
<dbReference type="Gene3D" id="3.50.50.60">
    <property type="entry name" value="FAD/NAD(P)-binding domain"/>
    <property type="match status" value="1"/>
</dbReference>
<gene>
    <name evidence="4" type="ORF">ENT92_02575</name>
    <name evidence="3" type="ORF">ENU14_05130</name>
</gene>